<proteinExistence type="predicted"/>
<dbReference type="OrthoDB" id="1676884at2"/>
<dbReference type="STRING" id="1141662.OOA_03279"/>
<dbReference type="eggNOG" id="COG2931">
    <property type="taxonomic scope" value="Bacteria"/>
</dbReference>
<organism evidence="1 2">
    <name type="scientific">Providencia burhodogranariea DSM 19968</name>
    <dbReference type="NCBI Taxonomy" id="1141662"/>
    <lineage>
        <taxon>Bacteria</taxon>
        <taxon>Pseudomonadati</taxon>
        <taxon>Pseudomonadota</taxon>
        <taxon>Gammaproteobacteria</taxon>
        <taxon>Enterobacterales</taxon>
        <taxon>Morganellaceae</taxon>
        <taxon>Providencia</taxon>
    </lineage>
</organism>
<dbReference type="HOGENOM" id="CLU_056930_0_0_6"/>
<sequence>MIGKDYGLVNKETNEKFNGQYTGTITVKIAPSGTKYAPFGGEGIQSQFGHVWIEFQGESIGWGVGDTKEIGGTENLTFIDSIAYNKSSVTNITYPIYSPMVMDNITQYISEVKSGKFTRQWGDFKLGSYNILTNNCIKFVNSILKITEYDNEIDNIDYIPPLVGLTPNDILLNIEGHKRDYETIESPLLIDITGNGIITQREGGLIYFDHDNNKMKESTGWIGTENNVFLVFDKNKNESIDNGNELFGNNTILKSGSIASNGFVALAELDDNKDNIFDKKDYAWTKLELWKDDNLNGVTDDNELSNLSSSGIQSINLNYQENSYIDLAYNIHAFESSVNWNDGNTTQIVDVYFQVNKVLIAPSLV</sequence>
<reference evidence="1 2" key="1">
    <citation type="journal article" date="2012" name="BMC Genomics">
        <title>Comparative genomics of bacteria in the genus Providencia isolated from wild Drosophila melanogaster.</title>
        <authorList>
            <person name="Galac M.R."/>
            <person name="Lazzaro B.P."/>
        </authorList>
    </citation>
    <scope>NUCLEOTIDE SEQUENCE [LARGE SCALE GENOMIC DNA]</scope>
    <source>
        <strain evidence="1 2">DSM 19968</strain>
    </source>
</reference>
<gene>
    <name evidence="1" type="ORF">OOA_03279</name>
</gene>
<keyword evidence="2" id="KW-1185">Reference proteome</keyword>
<evidence type="ECO:0000313" key="2">
    <source>
        <dbReference type="Proteomes" id="UP000009336"/>
    </source>
</evidence>
<evidence type="ECO:0000313" key="1">
    <source>
        <dbReference type="EMBL" id="EKT63851.1"/>
    </source>
</evidence>
<protein>
    <submittedName>
        <fullName evidence="1">Uncharacterized protein</fullName>
    </submittedName>
</protein>
<dbReference type="RefSeq" id="WP_008910698.1">
    <property type="nucleotide sequence ID" value="NZ_KB233222.1"/>
</dbReference>
<accession>K8WVA3</accession>
<dbReference type="EMBL" id="AKKL01000012">
    <property type="protein sequence ID" value="EKT63851.1"/>
    <property type="molecule type" value="Genomic_DNA"/>
</dbReference>
<dbReference type="AlphaFoldDB" id="K8WVA3"/>
<dbReference type="PATRIC" id="fig|1141662.3.peg.661"/>
<dbReference type="Proteomes" id="UP000009336">
    <property type="component" value="Unassembled WGS sequence"/>
</dbReference>
<dbReference type="PANTHER" id="PTHR39431:SF1">
    <property type="entry name" value="FRPA_C-RELATED PROTEIN"/>
    <property type="match status" value="1"/>
</dbReference>
<dbReference type="PANTHER" id="PTHR39431">
    <property type="entry name" value="FRPA/C-RELATED PROTEIN"/>
    <property type="match status" value="1"/>
</dbReference>
<comment type="caution">
    <text evidence="1">The sequence shown here is derived from an EMBL/GenBank/DDBJ whole genome shotgun (WGS) entry which is preliminary data.</text>
</comment>
<name>K8WVA3_9GAMM</name>